<keyword evidence="7" id="KW-1185">Reference proteome</keyword>
<dbReference type="PRINTS" id="PR00092">
    <property type="entry name" value="TYROSINASE"/>
</dbReference>
<evidence type="ECO:0000256" key="3">
    <source>
        <dbReference type="SAM" id="SignalP"/>
    </source>
</evidence>
<feature type="signal peptide" evidence="3">
    <location>
        <begin position="1"/>
        <end position="20"/>
    </location>
</feature>
<protein>
    <submittedName>
        <fullName evidence="6">Tyrosinase</fullName>
    </submittedName>
</protein>
<evidence type="ECO:0000313" key="6">
    <source>
        <dbReference type="EMBL" id="KAH7140918.1"/>
    </source>
</evidence>
<feature type="region of interest" description="Disordered" evidence="2">
    <location>
        <begin position="522"/>
        <end position="549"/>
    </location>
</feature>
<name>A0A9P9EP06_9HYPO</name>
<reference evidence="6" key="1">
    <citation type="journal article" date="2021" name="Nat. Commun.">
        <title>Genetic determinants of endophytism in the Arabidopsis root mycobiome.</title>
        <authorList>
            <person name="Mesny F."/>
            <person name="Miyauchi S."/>
            <person name="Thiergart T."/>
            <person name="Pickel B."/>
            <person name="Atanasova L."/>
            <person name="Karlsson M."/>
            <person name="Huettel B."/>
            <person name="Barry K.W."/>
            <person name="Haridas S."/>
            <person name="Chen C."/>
            <person name="Bauer D."/>
            <person name="Andreopoulos W."/>
            <person name="Pangilinan J."/>
            <person name="LaButti K."/>
            <person name="Riley R."/>
            <person name="Lipzen A."/>
            <person name="Clum A."/>
            <person name="Drula E."/>
            <person name="Henrissat B."/>
            <person name="Kohler A."/>
            <person name="Grigoriev I.V."/>
            <person name="Martin F.M."/>
            <person name="Hacquard S."/>
        </authorList>
    </citation>
    <scope>NUCLEOTIDE SEQUENCE</scope>
    <source>
        <strain evidence="6">MPI-CAGE-AT-0147</strain>
    </source>
</reference>
<dbReference type="PROSITE" id="PS00498">
    <property type="entry name" value="TYROSINASE_2"/>
    <property type="match status" value="1"/>
</dbReference>
<dbReference type="PROSITE" id="PS00497">
    <property type="entry name" value="TYROSINASE_1"/>
    <property type="match status" value="1"/>
</dbReference>
<sequence>MLFGLPQLVTALCGASLVAAQTYPITGVKVAAGADVPIRRNIDYMFAVRGPQWDLYIRALLEMQKTAATNQLSYFQISGIHGKPYIEWNGAGAGTSNGWEGYCPHGENLFLPWHRPYTVLFEQRLVEIALKLANQYPTAHRAKYVAAAQTLRSPYWDWARTLAVPQATVQKSYNVQVPNGSGLKTQSVANPLAGYSFPQGALNGQFGTFDEPENRPRIYRCLSPQSYPSSANGLIGSRSYKQWVYDAFTSSTTFDEFASTGSTGISLEQIHNSIHWDGACGYQFVDADFAAFDPLFMLHHTNIDRLWAYWQFIRPNQATFTRSYRGSARFNTREGTTITPNSPLQPFFASAGTFHTPNSVSSIKSFGYTYETLDYNKKSASQLTRDATALINSLYGPAGTRKTKRSEEKRADGDLTRYFAQINVQVEELNRPCSIGLFVNTTNVGNFIVLMLPASGPFNGKFSLDRAADPDEVAGEEPKGVVNDILAGLRVSITGHDGVEQPLSEVPSLKITLENANVVTPDSSDQLTKYTDSETVTVPKKKIKPPVTN</sequence>
<feature type="compositionally biased region" description="Basic residues" evidence="2">
    <location>
        <begin position="539"/>
        <end position="549"/>
    </location>
</feature>
<feature type="domain" description="Tyrosinase copper-binding" evidence="4">
    <location>
        <begin position="105"/>
        <end position="122"/>
    </location>
</feature>
<dbReference type="PANTHER" id="PTHR11474:SF131">
    <property type="entry name" value="TYROSINASE COPPER-BINDING DOMAIN-CONTAINING PROTEIN"/>
    <property type="match status" value="1"/>
</dbReference>
<proteinExistence type="predicted"/>
<evidence type="ECO:0000313" key="7">
    <source>
        <dbReference type="Proteomes" id="UP000738349"/>
    </source>
</evidence>
<dbReference type="Pfam" id="PF00264">
    <property type="entry name" value="Tyrosinase"/>
    <property type="match status" value="1"/>
</dbReference>
<organism evidence="6 7">
    <name type="scientific">Dactylonectria macrodidyma</name>
    <dbReference type="NCBI Taxonomy" id="307937"/>
    <lineage>
        <taxon>Eukaryota</taxon>
        <taxon>Fungi</taxon>
        <taxon>Dikarya</taxon>
        <taxon>Ascomycota</taxon>
        <taxon>Pezizomycotina</taxon>
        <taxon>Sordariomycetes</taxon>
        <taxon>Hypocreomycetidae</taxon>
        <taxon>Hypocreales</taxon>
        <taxon>Nectriaceae</taxon>
        <taxon>Dactylonectria</taxon>
    </lineage>
</organism>
<feature type="chain" id="PRO_5040492515" evidence="3">
    <location>
        <begin position="21"/>
        <end position="549"/>
    </location>
</feature>
<dbReference type="InterPro" id="IPR050316">
    <property type="entry name" value="Tyrosinase/Hemocyanin"/>
</dbReference>
<dbReference type="Proteomes" id="UP000738349">
    <property type="component" value="Unassembled WGS sequence"/>
</dbReference>
<accession>A0A9P9EP06</accession>
<dbReference type="AlphaFoldDB" id="A0A9P9EP06"/>
<dbReference type="EMBL" id="JAGMUV010000011">
    <property type="protein sequence ID" value="KAH7140918.1"/>
    <property type="molecule type" value="Genomic_DNA"/>
</dbReference>
<keyword evidence="3" id="KW-0732">Signal</keyword>
<dbReference type="OrthoDB" id="6132182at2759"/>
<evidence type="ECO:0000259" key="4">
    <source>
        <dbReference type="PROSITE" id="PS00497"/>
    </source>
</evidence>
<dbReference type="SUPFAM" id="SSF48056">
    <property type="entry name" value="Di-copper centre-containing domain"/>
    <property type="match status" value="1"/>
</dbReference>
<dbReference type="GO" id="GO:0046872">
    <property type="term" value="F:metal ion binding"/>
    <property type="evidence" value="ECO:0007669"/>
    <property type="project" value="UniProtKB-KW"/>
</dbReference>
<feature type="domain" description="Tyrosinase copper-binding" evidence="5">
    <location>
        <begin position="293"/>
        <end position="304"/>
    </location>
</feature>
<dbReference type="InterPro" id="IPR002227">
    <property type="entry name" value="Tyrosinase_Cu-bd"/>
</dbReference>
<comment type="caution">
    <text evidence="6">The sequence shown here is derived from an EMBL/GenBank/DDBJ whole genome shotgun (WGS) entry which is preliminary data.</text>
</comment>
<dbReference type="PANTHER" id="PTHR11474">
    <property type="entry name" value="TYROSINASE FAMILY MEMBER"/>
    <property type="match status" value="1"/>
</dbReference>
<evidence type="ECO:0000259" key="5">
    <source>
        <dbReference type="PROSITE" id="PS00498"/>
    </source>
</evidence>
<feature type="compositionally biased region" description="Polar residues" evidence="2">
    <location>
        <begin position="522"/>
        <end position="534"/>
    </location>
</feature>
<gene>
    <name evidence="6" type="ORF">EDB81DRAFT_885616</name>
</gene>
<evidence type="ECO:0000256" key="1">
    <source>
        <dbReference type="ARBA" id="ARBA00022723"/>
    </source>
</evidence>
<evidence type="ECO:0000256" key="2">
    <source>
        <dbReference type="SAM" id="MobiDB-lite"/>
    </source>
</evidence>
<dbReference type="Gene3D" id="1.10.1280.10">
    <property type="entry name" value="Di-copper center containing domain from catechol oxidase"/>
    <property type="match status" value="1"/>
</dbReference>
<keyword evidence="1" id="KW-0479">Metal-binding</keyword>
<dbReference type="GO" id="GO:0016491">
    <property type="term" value="F:oxidoreductase activity"/>
    <property type="evidence" value="ECO:0007669"/>
    <property type="project" value="InterPro"/>
</dbReference>
<dbReference type="InterPro" id="IPR008922">
    <property type="entry name" value="Di-copper_centre_dom_sf"/>
</dbReference>